<evidence type="ECO:0000313" key="5">
    <source>
        <dbReference type="Proteomes" id="UP000294155"/>
    </source>
</evidence>
<dbReference type="SUPFAM" id="SSF55729">
    <property type="entry name" value="Acyl-CoA N-acyltransferases (Nat)"/>
    <property type="match status" value="1"/>
</dbReference>
<evidence type="ECO:0000256" key="2">
    <source>
        <dbReference type="ARBA" id="ARBA00023315"/>
    </source>
</evidence>
<keyword evidence="2" id="KW-0012">Acyltransferase</keyword>
<dbReference type="Proteomes" id="UP000294155">
    <property type="component" value="Unassembled WGS sequence"/>
</dbReference>
<dbReference type="RefSeq" id="WP_129920062.1">
    <property type="nucleotide sequence ID" value="NZ_SEWE01000007.1"/>
</dbReference>
<gene>
    <name evidence="4" type="ORF">EWM57_05135</name>
</gene>
<dbReference type="EMBL" id="SEWE01000007">
    <property type="protein sequence ID" value="RYU82166.1"/>
    <property type="molecule type" value="Genomic_DNA"/>
</dbReference>
<sequence length="172" mass="19291">MSSSATAPVTIKPATLADIPTIIGLAEATWEPTYRFIVSKEQIEYMYRVIYTPASLQRQMADDGHAFLLLYVEGHPAGYASYAALPQEAGVFKLHKIYILPSHQGQGLGQHVVRAVEEAVRAAGGHTLELNVNRRNPAISFYEHQGFHRHQEVDIPIGPYWMNDYVMRKELA</sequence>
<dbReference type="OrthoDB" id="9800604at2"/>
<dbReference type="InterPro" id="IPR016181">
    <property type="entry name" value="Acyl_CoA_acyltransferase"/>
</dbReference>
<reference evidence="4 5" key="1">
    <citation type="submission" date="2019-02" db="EMBL/GenBank/DDBJ databases">
        <title>Bacterial novel species isolated from soil.</title>
        <authorList>
            <person name="Jung H.-Y."/>
        </authorList>
    </citation>
    <scope>NUCLEOTIDE SEQUENCE [LARGE SCALE GENOMIC DNA]</scope>
    <source>
        <strain evidence="4 5">1-3-3-3</strain>
    </source>
</reference>
<dbReference type="CDD" id="cd04301">
    <property type="entry name" value="NAT_SF"/>
    <property type="match status" value="1"/>
</dbReference>
<dbReference type="InterPro" id="IPR000182">
    <property type="entry name" value="GNAT_dom"/>
</dbReference>
<dbReference type="Gene3D" id="3.40.630.30">
    <property type="match status" value="1"/>
</dbReference>
<comment type="caution">
    <text evidence="4">The sequence shown here is derived from an EMBL/GenBank/DDBJ whole genome shotgun (WGS) entry which is preliminary data.</text>
</comment>
<keyword evidence="5" id="KW-1185">Reference proteome</keyword>
<evidence type="ECO:0000256" key="1">
    <source>
        <dbReference type="ARBA" id="ARBA00022679"/>
    </source>
</evidence>
<proteinExistence type="predicted"/>
<dbReference type="PANTHER" id="PTHR43877">
    <property type="entry name" value="AMINOALKYLPHOSPHONATE N-ACETYLTRANSFERASE-RELATED-RELATED"/>
    <property type="match status" value="1"/>
</dbReference>
<feature type="domain" description="N-acetyltransferase" evidence="3">
    <location>
        <begin position="9"/>
        <end position="172"/>
    </location>
</feature>
<dbReference type="PROSITE" id="PS51186">
    <property type="entry name" value="GNAT"/>
    <property type="match status" value="1"/>
</dbReference>
<accession>A0A4Q5LE07</accession>
<protein>
    <submittedName>
        <fullName evidence="4">GNAT family N-acetyltransferase</fullName>
    </submittedName>
</protein>
<name>A0A4Q5LE07_9BACT</name>
<keyword evidence="1 4" id="KW-0808">Transferase</keyword>
<evidence type="ECO:0000313" key="4">
    <source>
        <dbReference type="EMBL" id="RYU82166.1"/>
    </source>
</evidence>
<dbReference type="InterPro" id="IPR050832">
    <property type="entry name" value="Bact_Acetyltransf"/>
</dbReference>
<evidence type="ECO:0000259" key="3">
    <source>
        <dbReference type="PROSITE" id="PS51186"/>
    </source>
</evidence>
<dbReference type="Pfam" id="PF00583">
    <property type="entry name" value="Acetyltransf_1"/>
    <property type="match status" value="1"/>
</dbReference>
<organism evidence="4 5">
    <name type="scientific">Hymenobacter persicinus</name>
    <dbReference type="NCBI Taxonomy" id="2025506"/>
    <lineage>
        <taxon>Bacteria</taxon>
        <taxon>Pseudomonadati</taxon>
        <taxon>Bacteroidota</taxon>
        <taxon>Cytophagia</taxon>
        <taxon>Cytophagales</taxon>
        <taxon>Hymenobacteraceae</taxon>
        <taxon>Hymenobacter</taxon>
    </lineage>
</organism>
<dbReference type="GO" id="GO:0016747">
    <property type="term" value="F:acyltransferase activity, transferring groups other than amino-acyl groups"/>
    <property type="evidence" value="ECO:0007669"/>
    <property type="project" value="InterPro"/>
</dbReference>
<dbReference type="AlphaFoldDB" id="A0A4Q5LE07"/>